<proteinExistence type="inferred from homology"/>
<keyword evidence="6" id="KW-1185">Reference proteome</keyword>
<dbReference type="Gene3D" id="1.25.10.10">
    <property type="entry name" value="Leucine-rich Repeat Variant"/>
    <property type="match status" value="1"/>
</dbReference>
<keyword evidence="4" id="KW-0456">Lyase</keyword>
<evidence type="ECO:0000313" key="5">
    <source>
        <dbReference type="EMBL" id="BAY86254.1"/>
    </source>
</evidence>
<comment type="similarity">
    <text evidence="1">Belongs to the CpcE/RpcE/PecE family.</text>
</comment>
<evidence type="ECO:0000256" key="4">
    <source>
        <dbReference type="ARBA" id="ARBA00023239"/>
    </source>
</evidence>
<gene>
    <name evidence="5" type="ORF">NIES267_57600</name>
</gene>
<evidence type="ECO:0008006" key="7">
    <source>
        <dbReference type="Google" id="ProtNLM"/>
    </source>
</evidence>
<dbReference type="InterPro" id="IPR011989">
    <property type="entry name" value="ARM-like"/>
</dbReference>
<evidence type="ECO:0000313" key="6">
    <source>
        <dbReference type="Proteomes" id="UP000218418"/>
    </source>
</evidence>
<dbReference type="AlphaFoldDB" id="A0A1Z4LYE7"/>
<dbReference type="GO" id="GO:0016829">
    <property type="term" value="F:lyase activity"/>
    <property type="evidence" value="ECO:0007669"/>
    <property type="project" value="UniProtKB-KW"/>
</dbReference>
<dbReference type="InterPro" id="IPR016024">
    <property type="entry name" value="ARM-type_fold"/>
</dbReference>
<evidence type="ECO:0000256" key="3">
    <source>
        <dbReference type="ARBA" id="ARBA00022738"/>
    </source>
</evidence>
<accession>A0A1Z4LYE7</accession>
<dbReference type="Proteomes" id="UP000218418">
    <property type="component" value="Chromosome"/>
</dbReference>
<evidence type="ECO:0000256" key="1">
    <source>
        <dbReference type="ARBA" id="ARBA00009299"/>
    </source>
</evidence>
<keyword evidence="2" id="KW-0042">Antenna complex</keyword>
<dbReference type="EMBL" id="AP018227">
    <property type="protein sequence ID" value="BAY86254.1"/>
    <property type="molecule type" value="Genomic_DNA"/>
</dbReference>
<dbReference type="OrthoDB" id="574514at2"/>
<organism evidence="5 6">
    <name type="scientific">Calothrix parasitica NIES-267</name>
    <dbReference type="NCBI Taxonomy" id="1973488"/>
    <lineage>
        <taxon>Bacteria</taxon>
        <taxon>Bacillati</taxon>
        <taxon>Cyanobacteriota</taxon>
        <taxon>Cyanophyceae</taxon>
        <taxon>Nostocales</taxon>
        <taxon>Calotrichaceae</taxon>
        <taxon>Calothrix</taxon>
    </lineage>
</organism>
<evidence type="ECO:0000256" key="2">
    <source>
        <dbReference type="ARBA" id="ARBA00022549"/>
    </source>
</evidence>
<dbReference type="GO" id="GO:0030089">
    <property type="term" value="C:phycobilisome"/>
    <property type="evidence" value="ECO:0007669"/>
    <property type="project" value="UniProtKB-KW"/>
</dbReference>
<protein>
    <recommendedName>
        <fullName evidence="7">Leucine rich repeat variant</fullName>
    </recommendedName>
</protein>
<name>A0A1Z4LYE7_9CYAN</name>
<reference evidence="5 6" key="1">
    <citation type="submission" date="2017-06" db="EMBL/GenBank/DDBJ databases">
        <title>Genome sequencing of cyanobaciteial culture collection at National Institute for Environmental Studies (NIES).</title>
        <authorList>
            <person name="Hirose Y."/>
            <person name="Shimura Y."/>
            <person name="Fujisawa T."/>
            <person name="Nakamura Y."/>
            <person name="Kawachi M."/>
        </authorList>
    </citation>
    <scope>NUCLEOTIDE SEQUENCE [LARGE SCALE GENOMIC DNA]</scope>
    <source>
        <strain evidence="5 6">NIES-267</strain>
    </source>
</reference>
<sequence>MCEQLREQDAASPHTSSERLEKLAWMNGKLATIVAQNSATPPELLTKLYRNWNSGLSLRRTIALNPNVPMNLVWEFILEFPQEIFSHPISNQLLTSYPDLVKETPDKTLLNLLKSERIPDLLLNAASKQTNKKFVLSMLMNPKTSVAHLVNLFELFSPLYYRGSNSNECQNNWDILFSIDNHVSWEQELKSGWQDEVFNHICAINYVDDISSKEFVRILQPEINDLSQHIVNDSYPNSTYKNICCRLLESFPFALQEKQKNTDFNEHIAHSPTPSSQDIETLAQDYRNDSNLSYRNDIPTNILKKIARRSDDYRILERIALNPNCDVETLEILAEDIDYGVRSNVARNTKTPLHILEKLAEDSYKEARYAILNNPNFTREAFLRLFRKIFGIENYSLGGLLLLLNPNVSPVFLAENADSILWIERYIIAVHPRTSIDTLQILAKDTNRFVRAAALERF</sequence>
<keyword evidence="3" id="KW-0605">Phycobilisome</keyword>
<dbReference type="SUPFAM" id="SSF48371">
    <property type="entry name" value="ARM repeat"/>
    <property type="match status" value="1"/>
</dbReference>